<name>A0A7X3JZ64_9BACL</name>
<dbReference type="RefSeq" id="WP_157335199.1">
    <property type="nucleotide sequence ID" value="NZ_RHLK01000004.1"/>
</dbReference>
<dbReference type="PROSITE" id="PS51257">
    <property type="entry name" value="PROKAR_LIPOPROTEIN"/>
    <property type="match status" value="1"/>
</dbReference>
<accession>A0A7X3JZ64</accession>
<evidence type="ECO:0000313" key="2">
    <source>
        <dbReference type="EMBL" id="MVO99873.1"/>
    </source>
</evidence>
<reference evidence="2 3" key="1">
    <citation type="journal article" date="2019" name="Microorganisms">
        <title>Paenibacillus lutrae sp. nov., A Chitinolytic Species Isolated from A River Otter in Castril Natural Park, Granada, Spain.</title>
        <authorList>
            <person name="Rodriguez M."/>
            <person name="Reina J.C."/>
            <person name="Bejar V."/>
            <person name="Llamas I."/>
        </authorList>
    </citation>
    <scope>NUCLEOTIDE SEQUENCE [LARGE SCALE GENOMIC DNA]</scope>
    <source>
        <strain evidence="2 3">N10</strain>
    </source>
</reference>
<feature type="chain" id="PRO_5039665952" description="Sporulation protein" evidence="1">
    <location>
        <begin position="27"/>
        <end position="222"/>
    </location>
</feature>
<proteinExistence type="predicted"/>
<protein>
    <recommendedName>
        <fullName evidence="4">Sporulation protein</fullName>
    </recommendedName>
</protein>
<organism evidence="2 3">
    <name type="scientific">Paenibacillus lutrae</name>
    <dbReference type="NCBI Taxonomy" id="2078573"/>
    <lineage>
        <taxon>Bacteria</taxon>
        <taxon>Bacillati</taxon>
        <taxon>Bacillota</taxon>
        <taxon>Bacilli</taxon>
        <taxon>Bacillales</taxon>
        <taxon>Paenibacillaceae</taxon>
        <taxon>Paenibacillus</taxon>
    </lineage>
</organism>
<dbReference type="EMBL" id="RHLK01000004">
    <property type="protein sequence ID" value="MVO99873.1"/>
    <property type="molecule type" value="Genomic_DNA"/>
</dbReference>
<keyword evidence="3" id="KW-1185">Reference proteome</keyword>
<feature type="signal peptide" evidence="1">
    <location>
        <begin position="1"/>
        <end position="26"/>
    </location>
</feature>
<keyword evidence="1" id="KW-0732">Signal</keyword>
<gene>
    <name evidence="2" type="ORF">EDM21_10070</name>
</gene>
<dbReference type="AlphaFoldDB" id="A0A7X3JZ64"/>
<sequence length="222" mass="25007">MTTLRRSIPLLSACALILFTSGCTNTYPKETNYGLVQQRKESLNQSRAYQTEQQAKSIIHNNRTMAYDHNLSTQIAAMHGVMGAIVMRTENNAYVAVMLDRSAAGTKSGGNERFTRGPLDPKNNMPQPYYQNLYTNELATDFLGYDTVKDHRNLSHIFKQRIAEKIRAADPQVHDVYISANRNFINQLNSYKLYSTAGASLQPYIGEFNKGVTQIFGTEKLP</sequence>
<evidence type="ECO:0008006" key="4">
    <source>
        <dbReference type="Google" id="ProtNLM"/>
    </source>
</evidence>
<evidence type="ECO:0000256" key="1">
    <source>
        <dbReference type="SAM" id="SignalP"/>
    </source>
</evidence>
<dbReference type="OrthoDB" id="2653555at2"/>
<evidence type="ECO:0000313" key="3">
    <source>
        <dbReference type="Proteomes" id="UP000490800"/>
    </source>
</evidence>
<dbReference type="Proteomes" id="UP000490800">
    <property type="component" value="Unassembled WGS sequence"/>
</dbReference>
<comment type="caution">
    <text evidence="2">The sequence shown here is derived from an EMBL/GenBank/DDBJ whole genome shotgun (WGS) entry which is preliminary data.</text>
</comment>